<accession>A0A011UZ20</accession>
<evidence type="ECO:0000256" key="1">
    <source>
        <dbReference type="SAM" id="MobiDB-lite"/>
    </source>
</evidence>
<evidence type="ECO:0000313" key="4">
    <source>
        <dbReference type="Proteomes" id="UP000021369"/>
    </source>
</evidence>
<dbReference type="PATRIC" id="fig|1341156.4.peg.3719"/>
<feature type="compositionally biased region" description="Basic and acidic residues" evidence="1">
    <location>
        <begin position="48"/>
        <end position="60"/>
    </location>
</feature>
<dbReference type="EMBL" id="JEOB01000004">
    <property type="protein sequence ID" value="EXM38442.1"/>
    <property type="molecule type" value="Genomic_DNA"/>
</dbReference>
<dbReference type="OrthoDB" id="1820992at2"/>
<feature type="region of interest" description="Disordered" evidence="1">
    <location>
        <begin position="22"/>
        <end position="62"/>
    </location>
</feature>
<name>A0A011UZ20_RUMAL</name>
<feature type="region of interest" description="Disordered" evidence="1">
    <location>
        <begin position="102"/>
        <end position="123"/>
    </location>
</feature>
<gene>
    <name evidence="3" type="ORF">RASY3_13475</name>
</gene>
<feature type="signal peptide" evidence="2">
    <location>
        <begin position="1"/>
        <end position="19"/>
    </location>
</feature>
<reference evidence="3 4" key="1">
    <citation type="submission" date="2013-06" db="EMBL/GenBank/DDBJ databases">
        <title>Rumen cellulosomics: divergent fiber-degrading strategies revealed by comparative genome-wide analysis of six Ruminococcal strains.</title>
        <authorList>
            <person name="Dassa B."/>
            <person name="Borovok I."/>
            <person name="Lamed R."/>
            <person name="Flint H."/>
            <person name="Yeoman C.J."/>
            <person name="White B."/>
            <person name="Bayer E.A."/>
        </authorList>
    </citation>
    <scope>NUCLEOTIDE SEQUENCE [LARGE SCALE GENOMIC DNA]</scope>
    <source>
        <strain evidence="3 4">SY3</strain>
    </source>
</reference>
<evidence type="ECO:0000313" key="3">
    <source>
        <dbReference type="EMBL" id="EXM38442.1"/>
    </source>
</evidence>
<sequence>MKKYIAVLCALTMSCAIFASCGKKDKDSDKDSKASKSGDSAVTTEDETSGKEEDPAEHTRTKAFYDSLNDKKFKLTMVNTSDMYEDSTTTVEMNGDNYHIDMKEGGMNEKDGEKNEEEGEKNEEEHYEIFVIDGVMYTLNHNLKTYYKNENPDPMYLNVEPGMYTMGIESDYVFVSSETTDDGMICEKYYGPDMFTGLVATSEEDGNATVFKYYYNDDSTRPDKIEYSTHEMFQTTIFTEFSFEEVAIELPSLEGWVDGNDADAAVEDYSVADDTVSEEIAE</sequence>
<proteinExistence type="predicted"/>
<dbReference type="RefSeq" id="WP_037289073.1">
    <property type="nucleotide sequence ID" value="NZ_JEOB01000004.1"/>
</dbReference>
<evidence type="ECO:0000256" key="2">
    <source>
        <dbReference type="SAM" id="SignalP"/>
    </source>
</evidence>
<keyword evidence="4" id="KW-1185">Reference proteome</keyword>
<dbReference type="PROSITE" id="PS51257">
    <property type="entry name" value="PROKAR_LIPOPROTEIN"/>
    <property type="match status" value="1"/>
</dbReference>
<protein>
    <recommendedName>
        <fullName evidence="5">Lipoprotein</fullName>
    </recommendedName>
</protein>
<evidence type="ECO:0008006" key="5">
    <source>
        <dbReference type="Google" id="ProtNLM"/>
    </source>
</evidence>
<keyword evidence="2" id="KW-0732">Signal</keyword>
<dbReference type="Proteomes" id="UP000021369">
    <property type="component" value="Unassembled WGS sequence"/>
</dbReference>
<feature type="compositionally biased region" description="Basic and acidic residues" evidence="1">
    <location>
        <begin position="102"/>
        <end position="113"/>
    </location>
</feature>
<dbReference type="AlphaFoldDB" id="A0A011UZ20"/>
<organism evidence="3 4">
    <name type="scientific">Ruminococcus albus SY3</name>
    <dbReference type="NCBI Taxonomy" id="1341156"/>
    <lineage>
        <taxon>Bacteria</taxon>
        <taxon>Bacillati</taxon>
        <taxon>Bacillota</taxon>
        <taxon>Clostridia</taxon>
        <taxon>Eubacteriales</taxon>
        <taxon>Oscillospiraceae</taxon>
        <taxon>Ruminococcus</taxon>
    </lineage>
</organism>
<feature type="compositionally biased region" description="Basic and acidic residues" evidence="1">
    <location>
        <begin position="22"/>
        <end position="36"/>
    </location>
</feature>
<comment type="caution">
    <text evidence="3">The sequence shown here is derived from an EMBL/GenBank/DDBJ whole genome shotgun (WGS) entry which is preliminary data.</text>
</comment>
<feature type="chain" id="PRO_5001464075" description="Lipoprotein" evidence="2">
    <location>
        <begin position="20"/>
        <end position="282"/>
    </location>
</feature>